<dbReference type="InterPro" id="IPR043504">
    <property type="entry name" value="Peptidase_S1_PA_chymotrypsin"/>
</dbReference>
<dbReference type="InterPro" id="IPR009003">
    <property type="entry name" value="Peptidase_S1_PA"/>
</dbReference>
<dbReference type="FunFam" id="2.40.10.10:FF:000068">
    <property type="entry name" value="transmembrane protease serine 2"/>
    <property type="match status" value="1"/>
</dbReference>
<dbReference type="InterPro" id="IPR018114">
    <property type="entry name" value="TRYPSIN_HIS"/>
</dbReference>
<dbReference type="EMBL" id="REGN01003150">
    <property type="protein sequence ID" value="RNA24255.1"/>
    <property type="molecule type" value="Genomic_DNA"/>
</dbReference>
<gene>
    <name evidence="3" type="ORF">BpHYR1_001774</name>
</gene>
<dbReference type="AlphaFoldDB" id="A0A3M7RLQ6"/>
<dbReference type="GO" id="GO:0004252">
    <property type="term" value="F:serine-type endopeptidase activity"/>
    <property type="evidence" value="ECO:0007669"/>
    <property type="project" value="InterPro"/>
</dbReference>
<evidence type="ECO:0000259" key="2">
    <source>
        <dbReference type="PROSITE" id="PS50240"/>
    </source>
</evidence>
<proteinExistence type="predicted"/>
<dbReference type="InterPro" id="IPR001254">
    <property type="entry name" value="Trypsin_dom"/>
</dbReference>
<dbReference type="PRINTS" id="PR00722">
    <property type="entry name" value="CHYMOTRYPSIN"/>
</dbReference>
<dbReference type="PANTHER" id="PTHR24252:SF7">
    <property type="entry name" value="HYALIN"/>
    <property type="match status" value="1"/>
</dbReference>
<dbReference type="STRING" id="10195.A0A3M7RLQ6"/>
<dbReference type="Gene3D" id="2.40.10.10">
    <property type="entry name" value="Trypsin-like serine proteases"/>
    <property type="match status" value="1"/>
</dbReference>
<feature type="domain" description="Peptidase S1" evidence="2">
    <location>
        <begin position="83"/>
        <end position="196"/>
    </location>
</feature>
<dbReference type="Pfam" id="PF00089">
    <property type="entry name" value="Trypsin"/>
    <property type="match status" value="1"/>
</dbReference>
<keyword evidence="4" id="KW-1185">Reference proteome</keyword>
<dbReference type="PROSITE" id="PS50240">
    <property type="entry name" value="TRYPSIN_DOM"/>
    <property type="match status" value="1"/>
</dbReference>
<keyword evidence="1" id="KW-1015">Disulfide bond</keyword>
<dbReference type="OrthoDB" id="6380398at2759"/>
<evidence type="ECO:0000313" key="4">
    <source>
        <dbReference type="Proteomes" id="UP000276133"/>
    </source>
</evidence>
<dbReference type="PANTHER" id="PTHR24252">
    <property type="entry name" value="ACROSIN-RELATED"/>
    <property type="match status" value="1"/>
</dbReference>
<protein>
    <submittedName>
        <fullName evidence="3">Granzyme M</fullName>
    </submittedName>
</protein>
<dbReference type="Proteomes" id="UP000276133">
    <property type="component" value="Unassembled WGS sequence"/>
</dbReference>
<comment type="caution">
    <text evidence="3">The sequence shown here is derived from an EMBL/GenBank/DDBJ whole genome shotgun (WGS) entry which is preliminary data.</text>
</comment>
<dbReference type="GO" id="GO:0006508">
    <property type="term" value="P:proteolysis"/>
    <property type="evidence" value="ECO:0007669"/>
    <property type="project" value="InterPro"/>
</dbReference>
<evidence type="ECO:0000256" key="1">
    <source>
        <dbReference type="ARBA" id="ARBA00023157"/>
    </source>
</evidence>
<reference evidence="3 4" key="1">
    <citation type="journal article" date="2018" name="Sci. Rep.">
        <title>Genomic signatures of local adaptation to the degree of environmental predictability in rotifers.</title>
        <authorList>
            <person name="Franch-Gras L."/>
            <person name="Hahn C."/>
            <person name="Garcia-Roger E.M."/>
            <person name="Carmona M.J."/>
            <person name="Serra M."/>
            <person name="Gomez A."/>
        </authorList>
    </citation>
    <scope>NUCLEOTIDE SEQUENCE [LARGE SCALE GENOMIC DNA]</scope>
    <source>
        <strain evidence="3">HYR1</strain>
    </source>
</reference>
<evidence type="ECO:0000313" key="3">
    <source>
        <dbReference type="EMBL" id="RNA24255.1"/>
    </source>
</evidence>
<dbReference type="InterPro" id="IPR001314">
    <property type="entry name" value="Peptidase_S1A"/>
</dbReference>
<dbReference type="SMART" id="SM00020">
    <property type="entry name" value="Tryp_SPc"/>
    <property type="match status" value="1"/>
</dbReference>
<sequence>MSFTFSVKSGMKIFEKTSIFSIVFYCLKEFELKIDEDFTFLNQACLPSKSHIYSETEEFFEYRTDCGVSAKSHYFGNSLNRRIINGNESDPDFFPWIVTLTNYLTKNCGGTLISSQHVITAAHCIQRSVKEIKVIIGLSNFNNLINPENIFSVSKVKIHPEYSGNENDIAILKLSKKVKQTPICLPVSSNYGAGKL</sequence>
<accession>A0A3M7RLQ6</accession>
<dbReference type="SUPFAM" id="SSF50494">
    <property type="entry name" value="Trypsin-like serine proteases"/>
    <property type="match status" value="1"/>
</dbReference>
<dbReference type="PROSITE" id="PS00134">
    <property type="entry name" value="TRYPSIN_HIS"/>
    <property type="match status" value="1"/>
</dbReference>
<name>A0A3M7RLQ6_BRAPC</name>
<organism evidence="3 4">
    <name type="scientific">Brachionus plicatilis</name>
    <name type="common">Marine rotifer</name>
    <name type="synonym">Brachionus muelleri</name>
    <dbReference type="NCBI Taxonomy" id="10195"/>
    <lineage>
        <taxon>Eukaryota</taxon>
        <taxon>Metazoa</taxon>
        <taxon>Spiralia</taxon>
        <taxon>Gnathifera</taxon>
        <taxon>Rotifera</taxon>
        <taxon>Eurotatoria</taxon>
        <taxon>Monogononta</taxon>
        <taxon>Pseudotrocha</taxon>
        <taxon>Ploima</taxon>
        <taxon>Brachionidae</taxon>
        <taxon>Brachionus</taxon>
    </lineage>
</organism>